<feature type="domain" description="Membrane insertase YidC/Oxa/ALB C-terminal" evidence="15">
    <location>
        <begin position="383"/>
        <end position="584"/>
    </location>
</feature>
<evidence type="ECO:0000259" key="15">
    <source>
        <dbReference type="Pfam" id="PF02096"/>
    </source>
</evidence>
<dbReference type="Pfam" id="PF14849">
    <property type="entry name" value="YidC_periplas"/>
    <property type="match status" value="1"/>
</dbReference>
<dbReference type="NCBIfam" id="TIGR03593">
    <property type="entry name" value="yidC_nterm"/>
    <property type="match status" value="1"/>
</dbReference>
<keyword evidence="7 13" id="KW-0653">Protein transport</keyword>
<feature type="domain" description="Membrane insertase YidC N-terminal" evidence="16">
    <location>
        <begin position="96"/>
        <end position="367"/>
    </location>
</feature>
<dbReference type="Proteomes" id="UP000823926">
    <property type="component" value="Unassembled WGS sequence"/>
</dbReference>
<dbReference type="GO" id="GO:0015031">
    <property type="term" value="P:protein transport"/>
    <property type="evidence" value="ECO:0007669"/>
    <property type="project" value="UniProtKB-KW"/>
</dbReference>
<comment type="subcellular location">
    <subcellularLocation>
        <location evidence="1">Cell inner membrane</location>
        <topology evidence="1">Multi-pass membrane protein</topology>
    </subcellularLocation>
    <subcellularLocation>
        <location evidence="13">Cell membrane</location>
        <topology evidence="13">Multi-pass membrane protein</topology>
    </subcellularLocation>
</comment>
<dbReference type="InterPro" id="IPR028055">
    <property type="entry name" value="YidC/Oxa/ALB_C"/>
</dbReference>
<dbReference type="HAMAP" id="MF_01810">
    <property type="entry name" value="YidC_type1"/>
    <property type="match status" value="1"/>
</dbReference>
<dbReference type="AlphaFoldDB" id="A0A9D1QD25"/>
<evidence type="ECO:0000256" key="11">
    <source>
        <dbReference type="ARBA" id="ARBA00033245"/>
    </source>
</evidence>
<comment type="similarity">
    <text evidence="2 13">Belongs to the OXA1/ALB3/YidC family. Type 1 subfamily.</text>
</comment>
<evidence type="ECO:0000259" key="16">
    <source>
        <dbReference type="Pfam" id="PF14849"/>
    </source>
</evidence>
<dbReference type="PANTHER" id="PTHR12428:SF65">
    <property type="entry name" value="CYTOCHROME C OXIDASE ASSEMBLY PROTEIN COX18, MITOCHONDRIAL"/>
    <property type="match status" value="1"/>
</dbReference>
<feature type="compositionally biased region" description="Basic and acidic residues" evidence="14">
    <location>
        <begin position="612"/>
        <end position="625"/>
    </location>
</feature>
<dbReference type="GO" id="GO:0051205">
    <property type="term" value="P:protein insertion into membrane"/>
    <property type="evidence" value="ECO:0007669"/>
    <property type="project" value="TreeGrafter"/>
</dbReference>
<keyword evidence="8 13" id="KW-1133">Transmembrane helix</keyword>
<organism evidence="17 18">
    <name type="scientific">Candidatus Rikenella faecigallinarum</name>
    <dbReference type="NCBI Taxonomy" id="2838745"/>
    <lineage>
        <taxon>Bacteria</taxon>
        <taxon>Pseudomonadati</taxon>
        <taxon>Bacteroidota</taxon>
        <taxon>Bacteroidia</taxon>
        <taxon>Bacteroidales</taxon>
        <taxon>Rikenellaceae</taxon>
        <taxon>Rikenella</taxon>
    </lineage>
</organism>
<evidence type="ECO:0000256" key="4">
    <source>
        <dbReference type="ARBA" id="ARBA00022448"/>
    </source>
</evidence>
<keyword evidence="4 13" id="KW-0813">Transport</keyword>
<protein>
    <recommendedName>
        <fullName evidence="3 13">Membrane protein insertase YidC</fullName>
    </recommendedName>
    <alternativeName>
        <fullName evidence="12 13">Foldase YidC</fullName>
    </alternativeName>
    <alternativeName>
        <fullName evidence="13">Membrane protein YidC</fullName>
    </alternativeName>
    <alternativeName>
        <fullName evidence="11 13">membrane integrase YidC</fullName>
    </alternativeName>
</protein>
<comment type="subunit">
    <text evidence="13">Interacts with the Sec translocase complex via SecD. Specifically interacts with transmembrane segments of nascent integral membrane proteins during membrane integration.</text>
</comment>
<feature type="transmembrane region" description="Helical" evidence="13">
    <location>
        <begin position="503"/>
        <end position="524"/>
    </location>
</feature>
<dbReference type="GO" id="GO:0032977">
    <property type="term" value="F:membrane insertase activity"/>
    <property type="evidence" value="ECO:0007669"/>
    <property type="project" value="InterPro"/>
</dbReference>
<evidence type="ECO:0000256" key="1">
    <source>
        <dbReference type="ARBA" id="ARBA00004429"/>
    </source>
</evidence>
<keyword evidence="6 13" id="KW-0812">Transmembrane</keyword>
<feature type="transmembrane region" description="Helical" evidence="13">
    <location>
        <begin position="353"/>
        <end position="373"/>
    </location>
</feature>
<sequence length="635" mass="73237">MNKNTLIGLLVIGVILFGFSWYNNKQYTEKLKEQQRQDSIALAQMPKPEPLREGMAPAQRPETLDSLRQAAEPAPTVSILGPVYDAQLKGTEEFYTIENELYKLTFSNKGGRIAAVELKDYKRYNGQPLMLFQKETHNIEGNVAAGSTFNLTLWAPHQINTADFYFTPRMVSDSSIAFRLYADSTSYLEYLYTVRPDNYLMDMRVDLSHFKGEIAPNQTDVMVDWNVISPQQEKGFDNENNYTTLAYKYPGESSIEELGMSTGLKEEEVTTKVQWVAFKQQFFSSILVAEDNFSSAGLKFNTFHPTNTNIKDYTAQLRLPYSPSTEGYNLQFYFGPNKFSVLKKYGDLEFQKLVPLGWWIIGWINRYVVIPVFDFLGSYIANFGIVILILTVLIKLVIFPLTYKSYLSTARMRLLKPDIDKLNEKYPRKEDAIKKQQAMMQLYRSAGVNPMGGCLPLLIQFPILIAMFRFFPASIELRGKSFLWADDLSSYDSIWNFPDGFSIPFYGDHVSLFALLMAISLYVVSKMNYAQSAGMSNQQMPGMKFMMLYLMPILLLVWFNNYSAGLCYYYLLANIITMGQTFAFRYLVDDKKLHAQMMENSKKPAKKSKWQMRLEEMQRQQEAMRRQQQQRGGKR</sequence>
<evidence type="ECO:0000256" key="14">
    <source>
        <dbReference type="SAM" id="MobiDB-lite"/>
    </source>
</evidence>
<dbReference type="PANTHER" id="PTHR12428">
    <property type="entry name" value="OXA1"/>
    <property type="match status" value="1"/>
</dbReference>
<dbReference type="InterPro" id="IPR019998">
    <property type="entry name" value="Membr_insert_YidC"/>
</dbReference>
<evidence type="ECO:0000256" key="12">
    <source>
        <dbReference type="ARBA" id="ARBA00033342"/>
    </source>
</evidence>
<evidence type="ECO:0000256" key="5">
    <source>
        <dbReference type="ARBA" id="ARBA00022475"/>
    </source>
</evidence>
<dbReference type="NCBIfam" id="NF002356">
    <property type="entry name" value="PRK01318.2-3"/>
    <property type="match status" value="1"/>
</dbReference>
<evidence type="ECO:0000256" key="9">
    <source>
        <dbReference type="ARBA" id="ARBA00023136"/>
    </source>
</evidence>
<feature type="transmembrane region" description="Helical" evidence="13">
    <location>
        <begin position="6"/>
        <end position="22"/>
    </location>
</feature>
<dbReference type="CDD" id="cd20070">
    <property type="entry name" value="5TM_YidC_Alb3"/>
    <property type="match status" value="1"/>
</dbReference>
<gene>
    <name evidence="13 17" type="primary">yidC</name>
    <name evidence="17" type="ORF">H9888_00675</name>
</gene>
<feature type="transmembrane region" description="Helical" evidence="13">
    <location>
        <begin position="379"/>
        <end position="403"/>
    </location>
</feature>
<comment type="caution">
    <text evidence="17">The sequence shown here is derived from an EMBL/GenBank/DDBJ whole genome shotgun (WGS) entry which is preliminary data.</text>
</comment>
<reference evidence="17" key="2">
    <citation type="submission" date="2021-04" db="EMBL/GenBank/DDBJ databases">
        <authorList>
            <person name="Gilroy R."/>
        </authorList>
    </citation>
    <scope>NUCLEOTIDE SEQUENCE</scope>
    <source>
        <strain evidence="17">ChiBcec15-1070</strain>
    </source>
</reference>
<feature type="region of interest" description="Disordered" evidence="14">
    <location>
        <begin position="600"/>
        <end position="635"/>
    </location>
</feature>
<keyword evidence="5 13" id="KW-1003">Cell membrane</keyword>
<evidence type="ECO:0000256" key="10">
    <source>
        <dbReference type="ARBA" id="ARBA00023186"/>
    </source>
</evidence>
<dbReference type="GO" id="GO:0005886">
    <property type="term" value="C:plasma membrane"/>
    <property type="evidence" value="ECO:0007669"/>
    <property type="project" value="UniProtKB-SubCell"/>
</dbReference>
<evidence type="ECO:0000313" key="17">
    <source>
        <dbReference type="EMBL" id="HIW09990.1"/>
    </source>
</evidence>
<dbReference type="EMBL" id="DXHL01000005">
    <property type="protein sequence ID" value="HIW09990.1"/>
    <property type="molecule type" value="Genomic_DNA"/>
</dbReference>
<keyword evidence="9 13" id="KW-0472">Membrane</keyword>
<evidence type="ECO:0000256" key="3">
    <source>
        <dbReference type="ARBA" id="ARBA00015325"/>
    </source>
</evidence>
<evidence type="ECO:0000256" key="8">
    <source>
        <dbReference type="ARBA" id="ARBA00022989"/>
    </source>
</evidence>
<proteinExistence type="inferred from homology"/>
<name>A0A9D1QD25_9BACT</name>
<dbReference type="NCBIfam" id="TIGR03592">
    <property type="entry name" value="yidC_oxa1_cterm"/>
    <property type="match status" value="1"/>
</dbReference>
<evidence type="ECO:0000256" key="7">
    <source>
        <dbReference type="ARBA" id="ARBA00022927"/>
    </source>
</evidence>
<dbReference type="InterPro" id="IPR038221">
    <property type="entry name" value="YidC_periplasmic_sf"/>
</dbReference>
<comment type="function">
    <text evidence="13">Required for the insertion and/or proper folding and/or complex formation of integral membrane proteins into the membrane. Involved in integration of membrane proteins that insert both dependently and independently of the Sec translocase complex, as well as at least some lipoproteins. Aids folding of multispanning membrane proteins.</text>
</comment>
<dbReference type="Gene3D" id="2.70.98.90">
    <property type="match status" value="1"/>
</dbReference>
<evidence type="ECO:0000256" key="2">
    <source>
        <dbReference type="ARBA" id="ARBA00010527"/>
    </source>
</evidence>
<dbReference type="InterPro" id="IPR028053">
    <property type="entry name" value="Membr_insert_YidC_N"/>
</dbReference>
<feature type="compositionally biased region" description="Low complexity" evidence="14">
    <location>
        <begin position="626"/>
        <end position="635"/>
    </location>
</feature>
<dbReference type="InterPro" id="IPR001708">
    <property type="entry name" value="YidC/ALB3/OXA1/COX18"/>
</dbReference>
<reference evidence="17" key="1">
    <citation type="journal article" date="2021" name="PeerJ">
        <title>Extensive microbial diversity within the chicken gut microbiome revealed by metagenomics and culture.</title>
        <authorList>
            <person name="Gilroy R."/>
            <person name="Ravi A."/>
            <person name="Getino M."/>
            <person name="Pursley I."/>
            <person name="Horton D.L."/>
            <person name="Alikhan N.F."/>
            <person name="Baker D."/>
            <person name="Gharbi K."/>
            <person name="Hall N."/>
            <person name="Watson M."/>
            <person name="Adriaenssens E.M."/>
            <person name="Foster-Nyarko E."/>
            <person name="Jarju S."/>
            <person name="Secka A."/>
            <person name="Antonio M."/>
            <person name="Oren A."/>
            <person name="Chaudhuri R.R."/>
            <person name="La Ragione R."/>
            <person name="Hildebrand F."/>
            <person name="Pallen M.J."/>
        </authorList>
    </citation>
    <scope>NUCLEOTIDE SEQUENCE</scope>
    <source>
        <strain evidence="17">ChiBcec15-1070</strain>
    </source>
</reference>
<dbReference type="CDD" id="cd19961">
    <property type="entry name" value="EcYidC-like_peri"/>
    <property type="match status" value="1"/>
</dbReference>
<accession>A0A9D1QD25</accession>
<feature type="transmembrane region" description="Helical" evidence="13">
    <location>
        <begin position="448"/>
        <end position="471"/>
    </location>
</feature>
<evidence type="ECO:0000256" key="6">
    <source>
        <dbReference type="ARBA" id="ARBA00022692"/>
    </source>
</evidence>
<dbReference type="InterPro" id="IPR047196">
    <property type="entry name" value="YidC_ALB_C"/>
</dbReference>
<evidence type="ECO:0000256" key="13">
    <source>
        <dbReference type="HAMAP-Rule" id="MF_01810"/>
    </source>
</evidence>
<feature type="transmembrane region" description="Helical" evidence="13">
    <location>
        <begin position="545"/>
        <end position="562"/>
    </location>
</feature>
<feature type="transmembrane region" description="Helical" evidence="13">
    <location>
        <begin position="568"/>
        <end position="588"/>
    </location>
</feature>
<keyword evidence="10 13" id="KW-0143">Chaperone</keyword>
<evidence type="ECO:0000313" key="18">
    <source>
        <dbReference type="Proteomes" id="UP000823926"/>
    </source>
</evidence>
<dbReference type="PRINTS" id="PR00701">
    <property type="entry name" value="60KDINNERMP"/>
</dbReference>
<dbReference type="Pfam" id="PF02096">
    <property type="entry name" value="60KD_IMP"/>
    <property type="match status" value="1"/>
</dbReference>